<dbReference type="GO" id="GO:0016747">
    <property type="term" value="F:acyltransferase activity, transferring groups other than amino-acyl groups"/>
    <property type="evidence" value="ECO:0007669"/>
    <property type="project" value="InterPro"/>
</dbReference>
<dbReference type="InterPro" id="IPR016181">
    <property type="entry name" value="Acyl_CoA_acyltransferase"/>
</dbReference>
<organism evidence="2 3">
    <name type="scientific">Shewanella denitrificans (strain OS217 / ATCC BAA-1090 / DSM 15013)</name>
    <dbReference type="NCBI Taxonomy" id="318161"/>
    <lineage>
        <taxon>Bacteria</taxon>
        <taxon>Pseudomonadati</taxon>
        <taxon>Pseudomonadota</taxon>
        <taxon>Gammaproteobacteria</taxon>
        <taxon>Alteromonadales</taxon>
        <taxon>Shewanellaceae</taxon>
        <taxon>Shewanella</taxon>
    </lineage>
</organism>
<dbReference type="RefSeq" id="WP_011497227.1">
    <property type="nucleotide sequence ID" value="NC_007954.1"/>
</dbReference>
<dbReference type="Gene3D" id="3.40.630.30">
    <property type="match status" value="1"/>
</dbReference>
<accession>Q12KE9</accession>
<dbReference type="KEGG" id="sdn:Sden_2798"/>
<reference evidence="2 3" key="1">
    <citation type="submission" date="2006-03" db="EMBL/GenBank/DDBJ databases">
        <title>Complete sequence of Shewanella denitrificans OS217.</title>
        <authorList>
            <consortium name="US DOE Joint Genome Institute"/>
            <person name="Copeland A."/>
            <person name="Lucas S."/>
            <person name="Lapidus A."/>
            <person name="Barry K."/>
            <person name="Detter J.C."/>
            <person name="Glavina del Rio T."/>
            <person name="Hammon N."/>
            <person name="Israni S."/>
            <person name="Dalin E."/>
            <person name="Tice H."/>
            <person name="Pitluck S."/>
            <person name="Brettin T."/>
            <person name="Bruce D."/>
            <person name="Han C."/>
            <person name="Tapia R."/>
            <person name="Gilna P."/>
            <person name="Kiss H."/>
            <person name="Schmutz J."/>
            <person name="Larimer F."/>
            <person name="Land M."/>
            <person name="Hauser L."/>
            <person name="Kyrpides N."/>
            <person name="Lykidis A."/>
            <person name="Richardson P."/>
        </authorList>
    </citation>
    <scope>NUCLEOTIDE SEQUENCE [LARGE SCALE GENOMIC DNA]</scope>
    <source>
        <strain evidence="3">OS217 / ATCC BAA-1090 / DSM 15013</strain>
    </source>
</reference>
<proteinExistence type="predicted"/>
<dbReference type="InterPro" id="IPR000182">
    <property type="entry name" value="GNAT_dom"/>
</dbReference>
<dbReference type="EMBL" id="CP000302">
    <property type="protein sequence ID" value="ABE56077.1"/>
    <property type="molecule type" value="Genomic_DNA"/>
</dbReference>
<dbReference type="STRING" id="318161.Sden_2798"/>
<evidence type="ECO:0000259" key="1">
    <source>
        <dbReference type="PROSITE" id="PS51186"/>
    </source>
</evidence>
<evidence type="ECO:0000313" key="3">
    <source>
        <dbReference type="Proteomes" id="UP000001982"/>
    </source>
</evidence>
<dbReference type="PANTHER" id="PTHR43792:SF1">
    <property type="entry name" value="N-ACETYLTRANSFERASE DOMAIN-CONTAINING PROTEIN"/>
    <property type="match status" value="1"/>
</dbReference>
<gene>
    <name evidence="2" type="ordered locus">Sden_2798</name>
</gene>
<dbReference type="PANTHER" id="PTHR43792">
    <property type="entry name" value="GNAT FAMILY, PUTATIVE (AFU_ORTHOLOGUE AFUA_3G00765)-RELATED-RELATED"/>
    <property type="match status" value="1"/>
</dbReference>
<keyword evidence="3" id="KW-1185">Reference proteome</keyword>
<protein>
    <submittedName>
        <fullName evidence="2">GCN5-related N-acetyltransferase</fullName>
    </submittedName>
</protein>
<dbReference type="PROSITE" id="PS51186">
    <property type="entry name" value="GNAT"/>
    <property type="match status" value="1"/>
</dbReference>
<dbReference type="SUPFAM" id="SSF55729">
    <property type="entry name" value="Acyl-CoA N-acyltransferases (Nat)"/>
    <property type="match status" value="1"/>
</dbReference>
<feature type="domain" description="N-acetyltransferase" evidence="1">
    <location>
        <begin position="8"/>
        <end position="173"/>
    </location>
</feature>
<dbReference type="CDD" id="cd04301">
    <property type="entry name" value="NAT_SF"/>
    <property type="match status" value="1"/>
</dbReference>
<dbReference type="Pfam" id="PF13302">
    <property type="entry name" value="Acetyltransf_3"/>
    <property type="match status" value="1"/>
</dbReference>
<keyword evidence="2" id="KW-0808">Transferase</keyword>
<dbReference type="InterPro" id="IPR051531">
    <property type="entry name" value="N-acetyltransferase"/>
</dbReference>
<dbReference type="OrthoDB" id="7852312at2"/>
<dbReference type="eggNOG" id="COG1670">
    <property type="taxonomic scope" value="Bacteria"/>
</dbReference>
<dbReference type="AlphaFoldDB" id="Q12KE9"/>
<name>Q12KE9_SHEDO</name>
<dbReference type="HOGENOM" id="CLU_013985_3_6_6"/>
<evidence type="ECO:0000313" key="2">
    <source>
        <dbReference type="EMBL" id="ABE56077.1"/>
    </source>
</evidence>
<sequence>MQIITPRLTIRLIRLSDLDASFAHRSDPEVCRFVGAPITKAQALERLKTFVKPWQQQEQEKLLLAITLRDDPQLIGELMFKWTHVESRIAEIGYRLGTEFQGKGYAFEAVNALIEHAFTHLELHKVMAFCVAENSASWRLMQKIGMHKEGDLSSHFKIGETWWDAYVFSKINPKHS</sequence>
<dbReference type="Proteomes" id="UP000001982">
    <property type="component" value="Chromosome"/>
</dbReference>